<organism evidence="1 2">
    <name type="scientific">Escherichia coli</name>
    <dbReference type="NCBI Taxonomy" id="562"/>
    <lineage>
        <taxon>Bacteria</taxon>
        <taxon>Pseudomonadati</taxon>
        <taxon>Pseudomonadota</taxon>
        <taxon>Gammaproteobacteria</taxon>
        <taxon>Enterobacterales</taxon>
        <taxon>Enterobacteriaceae</taxon>
        <taxon>Escherichia</taxon>
    </lineage>
</organism>
<reference evidence="1 2" key="1">
    <citation type="submission" date="2018-06" db="EMBL/GenBank/DDBJ databases">
        <authorList>
            <consortium name="Pathogen Informatics"/>
            <person name="Doyle S."/>
        </authorList>
    </citation>
    <scope>NUCLEOTIDE SEQUENCE [LARGE SCALE GENOMIC DNA]</scope>
    <source>
        <strain evidence="1 2">NCTC9962</strain>
    </source>
</reference>
<evidence type="ECO:0000313" key="1">
    <source>
        <dbReference type="EMBL" id="STL56803.1"/>
    </source>
</evidence>
<protein>
    <submittedName>
        <fullName evidence="1">Putative sodium:dicarboxylate symporter</fullName>
    </submittedName>
</protein>
<dbReference type="EMBL" id="UGED01000009">
    <property type="protein sequence ID" value="STL56803.1"/>
    <property type="molecule type" value="Genomic_DNA"/>
</dbReference>
<evidence type="ECO:0000313" key="2">
    <source>
        <dbReference type="Proteomes" id="UP000254052"/>
    </source>
</evidence>
<name>A0A377BA82_ECOLX</name>
<proteinExistence type="predicted"/>
<dbReference type="AlphaFoldDB" id="A0A377BA82"/>
<gene>
    <name evidence="1" type="ORF">NCTC9962_04766</name>
</gene>
<dbReference type="Proteomes" id="UP000254052">
    <property type="component" value="Unassembled WGS sequence"/>
</dbReference>
<accession>A0A377BA82</accession>
<sequence length="51" mass="5683">MVQKLPRLNAIESNYVGKVSDLSVPQLVLSFIPKNPFADLTGAIRRQLSAW</sequence>